<keyword evidence="1" id="KW-0963">Cytoplasm</keyword>
<evidence type="ECO:0000256" key="1">
    <source>
        <dbReference type="ARBA" id="ARBA00022490"/>
    </source>
</evidence>
<keyword evidence="11" id="KW-1185">Reference proteome</keyword>
<dbReference type="GO" id="GO:0016614">
    <property type="term" value="F:oxidoreductase activity, acting on CH-OH group of donors"/>
    <property type="evidence" value="ECO:0007669"/>
    <property type="project" value="InterPro"/>
</dbReference>
<evidence type="ECO:0000256" key="7">
    <source>
        <dbReference type="ARBA" id="ARBA00023098"/>
    </source>
</evidence>
<organism evidence="10 11">
    <name type="scientific">Ruania alkalisoli</name>
    <dbReference type="NCBI Taxonomy" id="2779775"/>
    <lineage>
        <taxon>Bacteria</taxon>
        <taxon>Bacillati</taxon>
        <taxon>Actinomycetota</taxon>
        <taxon>Actinomycetes</taxon>
        <taxon>Micrococcales</taxon>
        <taxon>Ruaniaceae</taxon>
        <taxon>Ruania</taxon>
    </lineage>
</organism>
<sequence length="449" mass="48422">MSLIDQALADATDTRAIVVGTDVLDRTGAVFTELFGTRTAIVVADENTWAVAGAAVTSSLESAGVPLAEPFIFPGVPTLYASYENVETLREHLRPLDVIAVSIASGTLNDLTKLASGELEREYMNVATAASMDGYTAYGSSITKDGFKQTIFCPAPAGLVADRRVLAAAPARLTATGVGDLIEKVPAGADWIIADELGIEPIESGVWDLVQGPLRESLSNPEGLRDGDIGAISGLTEGLIMSGLSMQAYQSSRPASGAGHQFSHLWEMEKLGMHDEPPLSHGMKVGLGTISLCALYEVVLRRDLGAVDVEAAVAAWPSWPEREAQIRSTFPDDLVEATVAQSKAKHLEPAQLRERLELIAQQWPRIAARVREQLLPAAEIERILGVVGAVTHPAQIGVDRARFRETYFRAQAIRSRYTLLDLLFETNLLTECVDELFADGGFWATRPWS</sequence>
<dbReference type="Gene3D" id="1.20.1090.10">
    <property type="entry name" value="Dehydroquinate synthase-like - alpha domain"/>
    <property type="match status" value="1"/>
</dbReference>
<dbReference type="Gene3D" id="3.40.50.1970">
    <property type="match status" value="1"/>
</dbReference>
<dbReference type="InterPro" id="IPR032837">
    <property type="entry name" value="G1PDH"/>
</dbReference>
<gene>
    <name evidence="10" type="ORF">IM660_02250</name>
</gene>
<evidence type="ECO:0000313" key="10">
    <source>
        <dbReference type="EMBL" id="QOR71154.1"/>
    </source>
</evidence>
<name>A0A7M1SW16_9MICO</name>
<proteinExistence type="predicted"/>
<protein>
    <submittedName>
        <fullName evidence="10">sn-glycerol-1-phosphate dehydrogenase</fullName>
    </submittedName>
</protein>
<dbReference type="KEGG" id="halt:IM660_02250"/>
<dbReference type="GO" id="GO:0046872">
    <property type="term" value="F:metal ion binding"/>
    <property type="evidence" value="ECO:0007669"/>
    <property type="project" value="UniProtKB-KW"/>
</dbReference>
<keyword evidence="5" id="KW-0560">Oxidoreductase</keyword>
<dbReference type="PANTHER" id="PTHR43616:SF5">
    <property type="entry name" value="GLYCEROL DEHYDROGENASE 1"/>
    <property type="match status" value="1"/>
</dbReference>
<keyword evidence="8" id="KW-0594">Phospholipid biosynthesis</keyword>
<evidence type="ECO:0000256" key="2">
    <source>
        <dbReference type="ARBA" id="ARBA00022516"/>
    </source>
</evidence>
<evidence type="ECO:0000256" key="4">
    <source>
        <dbReference type="ARBA" id="ARBA00022857"/>
    </source>
</evidence>
<evidence type="ECO:0000256" key="3">
    <source>
        <dbReference type="ARBA" id="ARBA00022723"/>
    </source>
</evidence>
<evidence type="ECO:0000313" key="11">
    <source>
        <dbReference type="Proteomes" id="UP000593758"/>
    </source>
</evidence>
<dbReference type="Pfam" id="PF13685">
    <property type="entry name" value="Fe-ADH_2"/>
    <property type="match status" value="1"/>
</dbReference>
<keyword evidence="4" id="KW-0521">NADP</keyword>
<reference evidence="10 11" key="1">
    <citation type="submission" date="2020-10" db="EMBL/GenBank/DDBJ databases">
        <title>Haloactinobacterium sp. RN3S43, a bacterium isolated from saline soil.</title>
        <authorList>
            <person name="Sun J.-Q."/>
        </authorList>
    </citation>
    <scope>NUCLEOTIDE SEQUENCE [LARGE SCALE GENOMIC DNA]</scope>
    <source>
        <strain evidence="10 11">RN3S43</strain>
    </source>
</reference>
<keyword evidence="6" id="KW-0520">NAD</keyword>
<dbReference type="GO" id="GO:0008654">
    <property type="term" value="P:phospholipid biosynthetic process"/>
    <property type="evidence" value="ECO:0007669"/>
    <property type="project" value="UniProtKB-KW"/>
</dbReference>
<evidence type="ECO:0000256" key="9">
    <source>
        <dbReference type="ARBA" id="ARBA00023264"/>
    </source>
</evidence>
<evidence type="ECO:0000256" key="5">
    <source>
        <dbReference type="ARBA" id="ARBA00023002"/>
    </source>
</evidence>
<dbReference type="PANTHER" id="PTHR43616">
    <property type="entry name" value="GLYCEROL DEHYDROGENASE"/>
    <property type="match status" value="1"/>
</dbReference>
<dbReference type="EMBL" id="CP063169">
    <property type="protein sequence ID" value="QOR71154.1"/>
    <property type="molecule type" value="Genomic_DNA"/>
</dbReference>
<dbReference type="SUPFAM" id="SSF56796">
    <property type="entry name" value="Dehydroquinate synthase-like"/>
    <property type="match status" value="1"/>
</dbReference>
<dbReference type="RefSeq" id="WP_193497820.1">
    <property type="nucleotide sequence ID" value="NZ_CP063169.1"/>
</dbReference>
<accession>A0A7M1SW16</accession>
<dbReference type="Proteomes" id="UP000593758">
    <property type="component" value="Chromosome"/>
</dbReference>
<dbReference type="InterPro" id="IPR016205">
    <property type="entry name" value="Glycerol_DH"/>
</dbReference>
<dbReference type="CDD" id="cd08175">
    <property type="entry name" value="G1PDH"/>
    <property type="match status" value="1"/>
</dbReference>
<dbReference type="AlphaFoldDB" id="A0A7M1SW16"/>
<keyword evidence="3" id="KW-0479">Metal-binding</keyword>
<evidence type="ECO:0000256" key="8">
    <source>
        <dbReference type="ARBA" id="ARBA00023209"/>
    </source>
</evidence>
<keyword evidence="7" id="KW-0443">Lipid metabolism</keyword>
<evidence type="ECO:0000256" key="6">
    <source>
        <dbReference type="ARBA" id="ARBA00023027"/>
    </source>
</evidence>
<keyword evidence="9" id="KW-1208">Phospholipid metabolism</keyword>
<keyword evidence="2" id="KW-0444">Lipid biosynthesis</keyword>